<dbReference type="EMBL" id="LAVV01011430">
    <property type="protein sequence ID" value="KNZ47795.1"/>
    <property type="molecule type" value="Genomic_DNA"/>
</dbReference>
<dbReference type="AlphaFoldDB" id="A0A0L6UJ14"/>
<dbReference type="VEuPathDB" id="FungiDB:VP01_613g2"/>
<dbReference type="Proteomes" id="UP000037035">
    <property type="component" value="Unassembled WGS sequence"/>
</dbReference>
<feature type="non-terminal residue" evidence="1">
    <location>
        <position position="1"/>
    </location>
</feature>
<proteinExistence type="predicted"/>
<keyword evidence="2" id="KW-1185">Reference proteome</keyword>
<comment type="caution">
    <text evidence="1">The sequence shown here is derived from an EMBL/GenBank/DDBJ whole genome shotgun (WGS) entry which is preliminary data.</text>
</comment>
<evidence type="ECO:0000313" key="2">
    <source>
        <dbReference type="Proteomes" id="UP000037035"/>
    </source>
</evidence>
<organism evidence="1 2">
    <name type="scientific">Puccinia sorghi</name>
    <dbReference type="NCBI Taxonomy" id="27349"/>
    <lineage>
        <taxon>Eukaryota</taxon>
        <taxon>Fungi</taxon>
        <taxon>Dikarya</taxon>
        <taxon>Basidiomycota</taxon>
        <taxon>Pucciniomycotina</taxon>
        <taxon>Pucciniomycetes</taxon>
        <taxon>Pucciniales</taxon>
        <taxon>Pucciniaceae</taxon>
        <taxon>Puccinia</taxon>
    </lineage>
</organism>
<name>A0A0L6UJ14_9BASI</name>
<accession>A0A0L6UJ14</accession>
<evidence type="ECO:0000313" key="1">
    <source>
        <dbReference type="EMBL" id="KNZ47795.1"/>
    </source>
</evidence>
<gene>
    <name evidence="1" type="ORF">VP01_613g2</name>
</gene>
<sequence length="294" mass="33737">FSVTCSVYLNESLIQRIFFIKQSSEEESVPSSNMVNRYDSLTPRTMWPQTTSSLKSTKLYMAQGTSSFFFLPSQNAIMKSHQGAVHCNSFLAVCQSLGPITRLFREAFCGFWRGSLEASLCVEPMNKIYWIDYVCYYEDLRRFSPKHYWCYFCVLKAFKGKATAYVKTQSEGNMHTLPCYVQRVPFVPNEAMCTCCLCFFPGVRAGGGFSYINGTRSTLNLLTISSLRGMRTFYTGQMFYTIIVSCKLIYKKYDTDSGSQLYKQHTRTCTSLTKQRLLKNYSSNNIFLPLRNKG</sequence>
<protein>
    <submittedName>
        <fullName evidence="1">Uncharacterized protein</fullName>
    </submittedName>
</protein>
<reference evidence="1 2" key="1">
    <citation type="submission" date="2015-08" db="EMBL/GenBank/DDBJ databases">
        <title>Next Generation Sequencing and Analysis of the Genome of Puccinia sorghi L Schw, the Causal Agent of Maize Common Rust.</title>
        <authorList>
            <person name="Rochi L."/>
            <person name="Burguener G."/>
            <person name="Darino M."/>
            <person name="Turjanski A."/>
            <person name="Kreff E."/>
            <person name="Dieguez M.J."/>
            <person name="Sacco F."/>
        </authorList>
    </citation>
    <scope>NUCLEOTIDE SEQUENCE [LARGE SCALE GENOMIC DNA]</scope>
    <source>
        <strain evidence="1 2">RO10H11247</strain>
    </source>
</reference>